<dbReference type="SUPFAM" id="SSF50249">
    <property type="entry name" value="Nucleic acid-binding proteins"/>
    <property type="match status" value="1"/>
</dbReference>
<gene>
    <name evidence="4" type="ORF">SAMN04487945_1005</name>
</gene>
<dbReference type="SMART" id="SM00357">
    <property type="entry name" value="CSP"/>
    <property type="match status" value="1"/>
</dbReference>
<dbReference type="InterPro" id="IPR012156">
    <property type="entry name" value="Cold_shock_CspA"/>
</dbReference>
<keyword evidence="5" id="KW-1185">Reference proteome</keyword>
<dbReference type="InterPro" id="IPR050181">
    <property type="entry name" value="Cold_shock_domain"/>
</dbReference>
<comment type="subcellular location">
    <subcellularLocation>
        <location evidence="1">Cytoplasm</location>
    </subcellularLocation>
</comment>
<feature type="domain" description="CSD" evidence="3">
    <location>
        <begin position="1"/>
        <end position="63"/>
    </location>
</feature>
<proteinExistence type="predicted"/>
<evidence type="ECO:0000256" key="2">
    <source>
        <dbReference type="ARBA" id="ARBA00022490"/>
    </source>
</evidence>
<dbReference type="InterPro" id="IPR011129">
    <property type="entry name" value="CSD"/>
</dbReference>
<evidence type="ECO:0000256" key="1">
    <source>
        <dbReference type="ARBA" id="ARBA00004496"/>
    </source>
</evidence>
<sequence length="64" mass="6837">MARGTVDSFNEQKGYGFIESDDADEPVFVHVADVGGPALREGQEVAFDVERAAGGPRATNLTRL</sequence>
<dbReference type="PROSITE" id="PS51857">
    <property type="entry name" value="CSD_2"/>
    <property type="match status" value="1"/>
</dbReference>
<evidence type="ECO:0000313" key="4">
    <source>
        <dbReference type="EMBL" id="SEW02728.1"/>
    </source>
</evidence>
<organism evidence="4 5">
    <name type="scientific">Halobacterium jilantaiense</name>
    <dbReference type="NCBI Taxonomy" id="355548"/>
    <lineage>
        <taxon>Archaea</taxon>
        <taxon>Methanobacteriati</taxon>
        <taxon>Methanobacteriota</taxon>
        <taxon>Stenosarchaea group</taxon>
        <taxon>Halobacteria</taxon>
        <taxon>Halobacteriales</taxon>
        <taxon>Halobacteriaceae</taxon>
        <taxon>Halobacterium</taxon>
    </lineage>
</organism>
<reference evidence="4 5" key="1">
    <citation type="submission" date="2016-10" db="EMBL/GenBank/DDBJ databases">
        <authorList>
            <person name="de Groot N.N."/>
        </authorList>
    </citation>
    <scope>NUCLEOTIDE SEQUENCE [LARGE SCALE GENOMIC DNA]</scope>
    <source>
        <strain evidence="4 5">CGMCC 1.5337</strain>
    </source>
</reference>
<dbReference type="CDD" id="cd04458">
    <property type="entry name" value="CSP_CDS"/>
    <property type="match status" value="1"/>
</dbReference>
<keyword evidence="2" id="KW-0963">Cytoplasm</keyword>
<dbReference type="GO" id="GO:0005737">
    <property type="term" value="C:cytoplasm"/>
    <property type="evidence" value="ECO:0007669"/>
    <property type="project" value="UniProtKB-SubCell"/>
</dbReference>
<dbReference type="AlphaFoldDB" id="A0A1I0NN20"/>
<dbReference type="PANTHER" id="PTHR11544">
    <property type="entry name" value="COLD SHOCK DOMAIN CONTAINING PROTEINS"/>
    <property type="match status" value="1"/>
</dbReference>
<dbReference type="EMBL" id="FOJA01000001">
    <property type="protein sequence ID" value="SEW02728.1"/>
    <property type="molecule type" value="Genomic_DNA"/>
</dbReference>
<dbReference type="GO" id="GO:0003676">
    <property type="term" value="F:nucleic acid binding"/>
    <property type="evidence" value="ECO:0007669"/>
    <property type="project" value="InterPro"/>
</dbReference>
<evidence type="ECO:0000313" key="5">
    <source>
        <dbReference type="Proteomes" id="UP000198518"/>
    </source>
</evidence>
<dbReference type="OrthoDB" id="202422at2157"/>
<dbReference type="STRING" id="355548.SAMN04487945_1005"/>
<protein>
    <submittedName>
        <fullName evidence="4">Cold shock protein (Beta-ribbon, CspA family)</fullName>
    </submittedName>
</protein>
<dbReference type="PIRSF" id="PIRSF002599">
    <property type="entry name" value="Cold_shock_A"/>
    <property type="match status" value="1"/>
</dbReference>
<dbReference type="Pfam" id="PF00313">
    <property type="entry name" value="CSD"/>
    <property type="match status" value="1"/>
</dbReference>
<dbReference type="Gene3D" id="2.40.50.140">
    <property type="entry name" value="Nucleic acid-binding proteins"/>
    <property type="match status" value="1"/>
</dbReference>
<dbReference type="Proteomes" id="UP000198518">
    <property type="component" value="Unassembled WGS sequence"/>
</dbReference>
<evidence type="ECO:0000259" key="3">
    <source>
        <dbReference type="PROSITE" id="PS51857"/>
    </source>
</evidence>
<accession>A0A1I0NN20</accession>
<dbReference type="PRINTS" id="PR00050">
    <property type="entry name" value="COLDSHOCK"/>
</dbReference>
<dbReference type="InterPro" id="IPR002059">
    <property type="entry name" value="CSP_DNA-bd"/>
</dbReference>
<name>A0A1I0NN20_9EURY</name>
<dbReference type="RefSeq" id="WP_089668268.1">
    <property type="nucleotide sequence ID" value="NZ_FOJA01000001.1"/>
</dbReference>
<dbReference type="InterPro" id="IPR012340">
    <property type="entry name" value="NA-bd_OB-fold"/>
</dbReference>